<dbReference type="NCBIfam" id="TIGR02938">
    <property type="entry name" value="nifL_nitrog"/>
    <property type="match status" value="1"/>
</dbReference>
<dbReference type="PROSITE" id="PS50113">
    <property type="entry name" value="PAC"/>
    <property type="match status" value="1"/>
</dbReference>
<dbReference type="SUPFAM" id="SSF55874">
    <property type="entry name" value="ATPase domain of HSP90 chaperone/DNA topoisomerase II/histidine kinase"/>
    <property type="match status" value="1"/>
</dbReference>
<dbReference type="GO" id="GO:0000160">
    <property type="term" value="P:phosphorelay signal transduction system"/>
    <property type="evidence" value="ECO:0007669"/>
    <property type="project" value="UniProtKB-KW"/>
</dbReference>
<evidence type="ECO:0000256" key="7">
    <source>
        <dbReference type="ARBA" id="ARBA00022840"/>
    </source>
</evidence>
<dbReference type="Gene3D" id="3.30.565.10">
    <property type="entry name" value="Histidine kinase-like ATPase, C-terminal domain"/>
    <property type="match status" value="1"/>
</dbReference>
<keyword evidence="4 12" id="KW-0808">Transferase</keyword>
<evidence type="ECO:0000256" key="1">
    <source>
        <dbReference type="ARBA" id="ARBA00000085"/>
    </source>
</evidence>
<keyword evidence="5" id="KW-0547">Nucleotide-binding</keyword>
<dbReference type="GO" id="GO:0004673">
    <property type="term" value="F:protein histidine kinase activity"/>
    <property type="evidence" value="ECO:0007669"/>
    <property type="project" value="UniProtKB-EC"/>
</dbReference>
<evidence type="ECO:0000313" key="12">
    <source>
        <dbReference type="EMBL" id="SJM94087.1"/>
    </source>
</evidence>
<dbReference type="PROSITE" id="PS50112">
    <property type="entry name" value="PAS"/>
    <property type="match status" value="1"/>
</dbReference>
<dbReference type="InterPro" id="IPR000700">
    <property type="entry name" value="PAS-assoc_C"/>
</dbReference>
<protein>
    <recommendedName>
        <fullName evidence="2">histidine kinase</fullName>
        <ecNumber evidence="2">2.7.13.3</ecNumber>
    </recommendedName>
</protein>
<evidence type="ECO:0000313" key="13">
    <source>
        <dbReference type="Proteomes" id="UP000195442"/>
    </source>
</evidence>
<feature type="domain" description="PAS" evidence="10">
    <location>
        <begin position="32"/>
        <end position="88"/>
    </location>
</feature>
<dbReference type="InterPro" id="IPR000014">
    <property type="entry name" value="PAS"/>
</dbReference>
<dbReference type="InterPro" id="IPR003594">
    <property type="entry name" value="HATPase_dom"/>
</dbReference>
<evidence type="ECO:0000256" key="6">
    <source>
        <dbReference type="ARBA" id="ARBA00022777"/>
    </source>
</evidence>
<keyword evidence="13" id="KW-1185">Reference proteome</keyword>
<dbReference type="OrthoDB" id="2489132at2"/>
<dbReference type="InterPro" id="IPR005467">
    <property type="entry name" value="His_kinase_dom"/>
</dbReference>
<proteinExistence type="predicted"/>
<evidence type="ECO:0000256" key="8">
    <source>
        <dbReference type="ARBA" id="ARBA00023012"/>
    </source>
</evidence>
<dbReference type="NCBIfam" id="TIGR00229">
    <property type="entry name" value="sensory_box"/>
    <property type="match status" value="1"/>
</dbReference>
<dbReference type="SMART" id="SM00091">
    <property type="entry name" value="PAS"/>
    <property type="match status" value="2"/>
</dbReference>
<feature type="domain" description="Histidine kinase" evidence="9">
    <location>
        <begin position="312"/>
        <end position="531"/>
    </location>
</feature>
<gene>
    <name evidence="12" type="primary">nifL</name>
    <name evidence="12" type="ORF">CRENPOLYSF2_3740011</name>
</gene>
<dbReference type="InterPro" id="IPR036890">
    <property type="entry name" value="HATPase_C_sf"/>
</dbReference>
<evidence type="ECO:0000256" key="5">
    <source>
        <dbReference type="ARBA" id="ARBA00022741"/>
    </source>
</evidence>
<dbReference type="AlphaFoldDB" id="A0A1R4HCZ7"/>
<dbReference type="GO" id="GO:0005524">
    <property type="term" value="F:ATP binding"/>
    <property type="evidence" value="ECO:0007669"/>
    <property type="project" value="UniProtKB-KW"/>
</dbReference>
<dbReference type="Proteomes" id="UP000195442">
    <property type="component" value="Unassembled WGS sequence"/>
</dbReference>
<dbReference type="CDD" id="cd00075">
    <property type="entry name" value="HATPase"/>
    <property type="match status" value="1"/>
</dbReference>
<keyword evidence="7" id="KW-0067">ATP-binding</keyword>
<sequence>MDKTSLHYLQTHAGIEEPASELNGASTVNKVPYRIFLETVEQAPIAISITDKKANILYVNEEFVKVTGYQPADILGQNESVLSDKITPRHVYHDLWHTISRKQIWQGRLINRHKQGARYLSDLTIAPMLDEQGIISHYIGMHRDITATYEAEKKAVNQKLLIESVINSSPFAMVVVDDQDRVILDNQLYKALVSDLGKGEPARYFLRLLREDMGDLWAQLQNQEQGFNHREFRIETRGYQGVRWFSCAGNWFLEKNINADAFFEDSSKHYLVLTITDITKQRRQMEALHIQTLKTLMAEDERVRSIRETLLGAIHQIQMPMNQIKAAESILRYKQDEKNTGLLDILQQIQQSGDAAVATMQKCIPEIFQTAVTPINLNQILHEVMLLSDQRLLSNNIDVHWQPQSNLPSLLGSENRLRILFKQLIDNAIEAMGRSKSIDRKTNAIRRLAITTDTDGDLIYVTVEDTGPGIPTDKRSKVFEPFYTTQHKGMGQTGMGLVIAREIVNQHQGLIDIDANYEEGCRLKISFPVRRVLV</sequence>
<comment type="catalytic activity">
    <reaction evidence="1">
        <text>ATP + protein L-histidine = ADP + protein N-phospho-L-histidine.</text>
        <dbReference type="EC" id="2.7.13.3"/>
    </reaction>
</comment>
<dbReference type="CDD" id="cd00130">
    <property type="entry name" value="PAS"/>
    <property type="match status" value="1"/>
</dbReference>
<feature type="domain" description="PAC" evidence="11">
    <location>
        <begin position="103"/>
        <end position="157"/>
    </location>
</feature>
<organism evidence="12 13">
    <name type="scientific">Crenothrix polyspora</name>
    <dbReference type="NCBI Taxonomy" id="360316"/>
    <lineage>
        <taxon>Bacteria</taxon>
        <taxon>Pseudomonadati</taxon>
        <taxon>Pseudomonadota</taxon>
        <taxon>Gammaproteobacteria</taxon>
        <taxon>Methylococcales</taxon>
        <taxon>Crenotrichaceae</taxon>
        <taxon>Crenothrix</taxon>
    </lineage>
</organism>
<dbReference type="PANTHER" id="PTHR43065:SF10">
    <property type="entry name" value="PEROXIDE STRESS-ACTIVATED HISTIDINE KINASE MAK3"/>
    <property type="match status" value="1"/>
</dbReference>
<evidence type="ECO:0000259" key="9">
    <source>
        <dbReference type="PROSITE" id="PS50109"/>
    </source>
</evidence>
<dbReference type="Gene3D" id="3.30.450.20">
    <property type="entry name" value="PAS domain"/>
    <property type="match status" value="2"/>
</dbReference>
<dbReference type="PRINTS" id="PR00344">
    <property type="entry name" value="BCTRLSENSOR"/>
</dbReference>
<dbReference type="SUPFAM" id="SSF55785">
    <property type="entry name" value="PYP-like sensor domain (PAS domain)"/>
    <property type="match status" value="1"/>
</dbReference>
<evidence type="ECO:0000256" key="2">
    <source>
        <dbReference type="ARBA" id="ARBA00012438"/>
    </source>
</evidence>
<dbReference type="InterPro" id="IPR004358">
    <property type="entry name" value="Sig_transdc_His_kin-like_C"/>
</dbReference>
<dbReference type="SMART" id="SM00086">
    <property type="entry name" value="PAC"/>
    <property type="match status" value="1"/>
</dbReference>
<dbReference type="PANTHER" id="PTHR43065">
    <property type="entry name" value="SENSOR HISTIDINE KINASE"/>
    <property type="match status" value="1"/>
</dbReference>
<evidence type="ECO:0000256" key="4">
    <source>
        <dbReference type="ARBA" id="ARBA00022679"/>
    </source>
</evidence>
<keyword evidence="3" id="KW-0597">Phosphoprotein</keyword>
<dbReference type="SMART" id="SM00387">
    <property type="entry name" value="HATPase_c"/>
    <property type="match status" value="1"/>
</dbReference>
<evidence type="ECO:0000259" key="11">
    <source>
        <dbReference type="PROSITE" id="PS50113"/>
    </source>
</evidence>
<evidence type="ECO:0000259" key="10">
    <source>
        <dbReference type="PROSITE" id="PS50112"/>
    </source>
</evidence>
<dbReference type="EC" id="2.7.13.3" evidence="2"/>
<reference evidence="13" key="1">
    <citation type="submission" date="2017-02" db="EMBL/GenBank/DDBJ databases">
        <authorList>
            <person name="Daims H."/>
        </authorList>
    </citation>
    <scope>NUCLEOTIDE SEQUENCE [LARGE SCALE GENOMIC DNA]</scope>
</reference>
<dbReference type="Pfam" id="PF13426">
    <property type="entry name" value="PAS_9"/>
    <property type="match status" value="1"/>
</dbReference>
<dbReference type="PROSITE" id="PS50109">
    <property type="entry name" value="HIS_KIN"/>
    <property type="match status" value="1"/>
</dbReference>
<evidence type="ECO:0000256" key="3">
    <source>
        <dbReference type="ARBA" id="ARBA00022553"/>
    </source>
</evidence>
<dbReference type="InterPro" id="IPR001610">
    <property type="entry name" value="PAC"/>
</dbReference>
<dbReference type="Pfam" id="PF02518">
    <property type="entry name" value="HATPase_c"/>
    <property type="match status" value="1"/>
</dbReference>
<keyword evidence="6" id="KW-0418">Kinase</keyword>
<dbReference type="InterPro" id="IPR014285">
    <property type="entry name" value="N_fixation_neg-reg_NifL"/>
</dbReference>
<dbReference type="RefSeq" id="WP_087147650.1">
    <property type="nucleotide sequence ID" value="NZ_FUKJ01000306.1"/>
</dbReference>
<dbReference type="EMBL" id="FUKJ01000306">
    <property type="protein sequence ID" value="SJM94087.1"/>
    <property type="molecule type" value="Genomic_DNA"/>
</dbReference>
<keyword evidence="8" id="KW-0902">Two-component regulatory system</keyword>
<dbReference type="GO" id="GO:0009399">
    <property type="term" value="P:nitrogen fixation"/>
    <property type="evidence" value="ECO:0007669"/>
    <property type="project" value="InterPro"/>
</dbReference>
<name>A0A1R4HCZ7_9GAMM</name>
<dbReference type="InterPro" id="IPR035965">
    <property type="entry name" value="PAS-like_dom_sf"/>
</dbReference>
<accession>A0A1R4HCZ7</accession>